<feature type="domain" description="PTS EIIA type-1" evidence="7">
    <location>
        <begin position="42"/>
        <end position="145"/>
    </location>
</feature>
<name>E3HCX6_ILYPC</name>
<keyword evidence="5" id="KW-0598">Phosphotransferase system</keyword>
<evidence type="ECO:0000313" key="8">
    <source>
        <dbReference type="EMBL" id="ADO84032.1"/>
    </source>
</evidence>
<evidence type="ECO:0000256" key="5">
    <source>
        <dbReference type="ARBA" id="ARBA00022683"/>
    </source>
</evidence>
<dbReference type="InterPro" id="IPR050890">
    <property type="entry name" value="PTS_EIIA_component"/>
</dbReference>
<dbReference type="Gene3D" id="2.70.70.10">
    <property type="entry name" value="Glucose Permease (Domain IIA)"/>
    <property type="match status" value="1"/>
</dbReference>
<evidence type="ECO:0000256" key="6">
    <source>
        <dbReference type="ARBA" id="ARBA00022777"/>
    </source>
</evidence>
<evidence type="ECO:0000256" key="2">
    <source>
        <dbReference type="ARBA" id="ARBA00022448"/>
    </source>
</evidence>
<dbReference type="AlphaFoldDB" id="E3HCX6"/>
<evidence type="ECO:0000259" key="7">
    <source>
        <dbReference type="PROSITE" id="PS51093"/>
    </source>
</evidence>
<keyword evidence="2" id="KW-0813">Transport</keyword>
<dbReference type="HOGENOM" id="CLU_012312_5_1_0"/>
<dbReference type="RefSeq" id="WP_013388691.1">
    <property type="nucleotide sequence ID" value="NC_014633.1"/>
</dbReference>
<gene>
    <name evidence="8" type="ordered locus">Ilyop_2271</name>
</gene>
<dbReference type="GO" id="GO:0016301">
    <property type="term" value="F:kinase activity"/>
    <property type="evidence" value="ECO:0007669"/>
    <property type="project" value="UniProtKB-KW"/>
</dbReference>
<keyword evidence="4 8" id="KW-0808">Transferase</keyword>
<protein>
    <submittedName>
        <fullName evidence="8">PTS system IIA component, Glc family</fullName>
        <ecNumber evidence="8">2.7.1.69</ecNumber>
    </submittedName>
</protein>
<dbReference type="PROSITE" id="PS51093">
    <property type="entry name" value="PTS_EIIA_TYPE_1"/>
    <property type="match status" value="1"/>
</dbReference>
<dbReference type="GO" id="GO:0005737">
    <property type="term" value="C:cytoplasm"/>
    <property type="evidence" value="ECO:0007669"/>
    <property type="project" value="UniProtKB-SubCell"/>
</dbReference>
<dbReference type="PROSITE" id="PS00371">
    <property type="entry name" value="PTS_EIIA_TYPE_1_HIS"/>
    <property type="match status" value="1"/>
</dbReference>
<dbReference type="OrthoDB" id="92465at2"/>
<dbReference type="InterPro" id="IPR011055">
    <property type="entry name" value="Dup_hybrid_motif"/>
</dbReference>
<organism evidence="8 9">
    <name type="scientific">Ilyobacter polytropus (strain ATCC 51220 / DSM 2926 / LMG 16218 / CuHBu1)</name>
    <dbReference type="NCBI Taxonomy" id="572544"/>
    <lineage>
        <taxon>Bacteria</taxon>
        <taxon>Fusobacteriati</taxon>
        <taxon>Fusobacteriota</taxon>
        <taxon>Fusobacteriia</taxon>
        <taxon>Fusobacteriales</taxon>
        <taxon>Fusobacteriaceae</taxon>
        <taxon>Ilyobacter</taxon>
    </lineage>
</organism>
<dbReference type="FunFam" id="2.70.70.10:FF:000001">
    <property type="entry name" value="PTS system glucose-specific IIA component"/>
    <property type="match status" value="1"/>
</dbReference>
<geneLocation type="plasmid" evidence="8 9">
    <name>pILYOP01</name>
</geneLocation>
<evidence type="ECO:0000256" key="3">
    <source>
        <dbReference type="ARBA" id="ARBA00022597"/>
    </source>
</evidence>
<evidence type="ECO:0000256" key="4">
    <source>
        <dbReference type="ARBA" id="ARBA00022679"/>
    </source>
</evidence>
<dbReference type="SUPFAM" id="SSF51261">
    <property type="entry name" value="Duplicated hybrid motif"/>
    <property type="match status" value="1"/>
</dbReference>
<reference evidence="8 9" key="1">
    <citation type="journal article" date="2010" name="Stand. Genomic Sci.">
        <title>Complete genome sequence of Ilyobacter polytropus type strain (CuHbu1).</title>
        <authorList>
            <person name="Sikorski J."/>
            <person name="Chertkov O."/>
            <person name="Lapidus A."/>
            <person name="Nolan M."/>
            <person name="Lucas S."/>
            <person name="Del Rio T.G."/>
            <person name="Tice H."/>
            <person name="Cheng J.F."/>
            <person name="Tapia R."/>
            <person name="Han C."/>
            <person name="Goodwin L."/>
            <person name="Pitluck S."/>
            <person name="Liolios K."/>
            <person name="Ivanova N."/>
            <person name="Mavromatis K."/>
            <person name="Mikhailova N."/>
            <person name="Pati A."/>
            <person name="Chen A."/>
            <person name="Palaniappan K."/>
            <person name="Land M."/>
            <person name="Hauser L."/>
            <person name="Chang Y.J."/>
            <person name="Jeffries C.D."/>
            <person name="Brambilla E."/>
            <person name="Yasawong M."/>
            <person name="Rohde M."/>
            <person name="Pukall R."/>
            <person name="Spring S."/>
            <person name="Goker M."/>
            <person name="Woyke T."/>
            <person name="Bristow J."/>
            <person name="Eisen J.A."/>
            <person name="Markowitz V."/>
            <person name="Hugenholtz P."/>
            <person name="Kyrpides N.C."/>
            <person name="Klenk H.P."/>
        </authorList>
    </citation>
    <scope>NUCLEOTIDE SEQUENCE [LARGE SCALE GENOMIC DNA]</scope>
    <source>
        <strain evidence="9">ATCC 51220 / DSM 2926 / LMG 16218 / CuHBu1</strain>
        <plasmid evidence="9">pILYOP01</plasmid>
    </source>
</reference>
<proteinExistence type="predicted"/>
<keyword evidence="9" id="KW-1185">Reference proteome</keyword>
<keyword evidence="8" id="KW-0614">Plasmid</keyword>
<accession>E3HCX6</accession>
<dbReference type="EC" id="2.7.1.69" evidence="8"/>
<dbReference type="KEGG" id="ipo:Ilyop_2271"/>
<sequence>MGILSKIFGSKKVVEKEVAEKKVLEIYSPIDGDVVSLSEVPDEAFACKAIGDGVAIIPSGEMIYSPMDTEDMSIFETNHAVSFESKEGLELIVHFGVDTVNLKGKGFERIGTEGSAKTGDKLVKYDLEYLKTNAKSVKTPVIISNMELVEEIERVSGKVKAGDLLMRVKMK</sequence>
<dbReference type="Proteomes" id="UP000006875">
    <property type="component" value="Plasmid pILYOP01"/>
</dbReference>
<dbReference type="GO" id="GO:0009401">
    <property type="term" value="P:phosphoenolpyruvate-dependent sugar phosphotransferase system"/>
    <property type="evidence" value="ECO:0007669"/>
    <property type="project" value="UniProtKB-KW"/>
</dbReference>
<dbReference type="NCBIfam" id="TIGR00830">
    <property type="entry name" value="PTBA"/>
    <property type="match status" value="1"/>
</dbReference>
<dbReference type="Pfam" id="PF00358">
    <property type="entry name" value="PTS_EIIA_1"/>
    <property type="match status" value="1"/>
</dbReference>
<keyword evidence="6" id="KW-0418">Kinase</keyword>
<evidence type="ECO:0000313" key="9">
    <source>
        <dbReference type="Proteomes" id="UP000006875"/>
    </source>
</evidence>
<comment type="subcellular location">
    <subcellularLocation>
        <location evidence="1">Cytoplasm</location>
    </subcellularLocation>
</comment>
<dbReference type="InterPro" id="IPR001127">
    <property type="entry name" value="PTS_EIIA_1_perm"/>
</dbReference>
<dbReference type="EMBL" id="CP002282">
    <property type="protein sequence ID" value="ADO84032.1"/>
    <property type="molecule type" value="Genomic_DNA"/>
</dbReference>
<evidence type="ECO:0000256" key="1">
    <source>
        <dbReference type="ARBA" id="ARBA00004496"/>
    </source>
</evidence>
<dbReference type="PANTHER" id="PTHR45008">
    <property type="entry name" value="PTS SYSTEM GLUCOSE-SPECIFIC EIIA COMPONENT"/>
    <property type="match status" value="1"/>
</dbReference>
<dbReference type="PANTHER" id="PTHR45008:SF1">
    <property type="entry name" value="PTS SYSTEM GLUCOSE-SPECIFIC EIIA COMPONENT"/>
    <property type="match status" value="1"/>
</dbReference>
<keyword evidence="3" id="KW-0762">Sugar transport</keyword>